<organism evidence="1 2">
    <name type="scientific">Trifolium medium</name>
    <dbReference type="NCBI Taxonomy" id="97028"/>
    <lineage>
        <taxon>Eukaryota</taxon>
        <taxon>Viridiplantae</taxon>
        <taxon>Streptophyta</taxon>
        <taxon>Embryophyta</taxon>
        <taxon>Tracheophyta</taxon>
        <taxon>Spermatophyta</taxon>
        <taxon>Magnoliopsida</taxon>
        <taxon>eudicotyledons</taxon>
        <taxon>Gunneridae</taxon>
        <taxon>Pentapetalae</taxon>
        <taxon>rosids</taxon>
        <taxon>fabids</taxon>
        <taxon>Fabales</taxon>
        <taxon>Fabaceae</taxon>
        <taxon>Papilionoideae</taxon>
        <taxon>50 kb inversion clade</taxon>
        <taxon>NPAAA clade</taxon>
        <taxon>Hologalegina</taxon>
        <taxon>IRL clade</taxon>
        <taxon>Trifolieae</taxon>
        <taxon>Trifolium</taxon>
    </lineage>
</organism>
<proteinExistence type="predicted"/>
<accession>A0A392R527</accession>
<evidence type="ECO:0000313" key="2">
    <source>
        <dbReference type="Proteomes" id="UP000265520"/>
    </source>
</evidence>
<name>A0A392R527_9FABA</name>
<feature type="non-terminal residue" evidence="1">
    <location>
        <position position="79"/>
    </location>
</feature>
<sequence length="79" mass="8637">MLARQLNFKAVELNVDCIVVVKAISSSCSGIMSGKSIADKIRRILQLDWEVVLKMFFYDDVCPSAPSHLIAADALNPLG</sequence>
<comment type="caution">
    <text evidence="1">The sequence shown here is derived from an EMBL/GenBank/DDBJ whole genome shotgun (WGS) entry which is preliminary data.</text>
</comment>
<evidence type="ECO:0008006" key="3">
    <source>
        <dbReference type="Google" id="ProtNLM"/>
    </source>
</evidence>
<dbReference type="Proteomes" id="UP000265520">
    <property type="component" value="Unassembled WGS sequence"/>
</dbReference>
<keyword evidence="2" id="KW-1185">Reference proteome</keyword>
<dbReference type="EMBL" id="LXQA010183400">
    <property type="protein sequence ID" value="MCI30946.1"/>
    <property type="molecule type" value="Genomic_DNA"/>
</dbReference>
<protein>
    <recommendedName>
        <fullName evidence="3">RNase H type-1 domain-containing protein</fullName>
    </recommendedName>
</protein>
<evidence type="ECO:0000313" key="1">
    <source>
        <dbReference type="EMBL" id="MCI30946.1"/>
    </source>
</evidence>
<dbReference type="AlphaFoldDB" id="A0A392R527"/>
<reference evidence="1 2" key="1">
    <citation type="journal article" date="2018" name="Front. Plant Sci.">
        <title>Red Clover (Trifolium pratense) and Zigzag Clover (T. medium) - A Picture of Genomic Similarities and Differences.</title>
        <authorList>
            <person name="Dluhosova J."/>
            <person name="Istvanek J."/>
            <person name="Nedelnik J."/>
            <person name="Repkova J."/>
        </authorList>
    </citation>
    <scope>NUCLEOTIDE SEQUENCE [LARGE SCALE GENOMIC DNA]</scope>
    <source>
        <strain evidence="2">cv. 10/8</strain>
        <tissue evidence="1">Leaf</tissue>
    </source>
</reference>